<evidence type="ECO:0008006" key="3">
    <source>
        <dbReference type="Google" id="ProtNLM"/>
    </source>
</evidence>
<dbReference type="EMBL" id="UFZA01000001">
    <property type="protein sequence ID" value="STE02087.1"/>
    <property type="molecule type" value="Genomic_DNA"/>
</dbReference>
<name>A0A2S8JK30_ECOLX</name>
<organism evidence="1 2">
    <name type="scientific">Escherichia coli</name>
    <dbReference type="NCBI Taxonomy" id="562"/>
    <lineage>
        <taxon>Bacteria</taxon>
        <taxon>Pseudomonadati</taxon>
        <taxon>Pseudomonadota</taxon>
        <taxon>Gammaproteobacteria</taxon>
        <taxon>Enterobacterales</taxon>
        <taxon>Enterobacteriaceae</taxon>
        <taxon>Escherichia</taxon>
    </lineage>
</organism>
<sequence>MAEPLCMASWHTAVLDALKKLKWIRDADTYPERVTQLVTPAVFLAVDGWDAKSNADGQMTVVLSAALWVLVDRAGEPEEEKKEERRAIKPDIFIRSAAADLTHWIDGQTFGLANVEPAIFISADADETDPRLDDYLVWQISFNQTVTFGMDPFATDNLPLQRAWLGVAPEIGRQHVDDYRLIFEGKPRE</sequence>
<accession>A0A2S8JK30</accession>
<dbReference type="AlphaFoldDB" id="A0A2S8JK30"/>
<reference evidence="1 2" key="1">
    <citation type="submission" date="2018-06" db="EMBL/GenBank/DDBJ databases">
        <authorList>
            <consortium name="Pathogen Informatics"/>
            <person name="Doyle S."/>
        </authorList>
    </citation>
    <scope>NUCLEOTIDE SEQUENCE [LARGE SCALE GENOMIC DNA]</scope>
    <source>
        <strain evidence="1 2">NCTC10082</strain>
    </source>
</reference>
<gene>
    <name evidence="1" type="ORF">NCTC10082_00368</name>
</gene>
<dbReference type="Proteomes" id="UP000255164">
    <property type="component" value="Unassembled WGS sequence"/>
</dbReference>
<evidence type="ECO:0000313" key="2">
    <source>
        <dbReference type="Proteomes" id="UP000255164"/>
    </source>
</evidence>
<evidence type="ECO:0000313" key="1">
    <source>
        <dbReference type="EMBL" id="STE02087.1"/>
    </source>
</evidence>
<protein>
    <recommendedName>
        <fullName evidence="3">Phage protein</fullName>
    </recommendedName>
</protein>
<dbReference type="RefSeq" id="WP_046788664.1">
    <property type="nucleotide sequence ID" value="NZ_BLCF01000017.1"/>
</dbReference>
<proteinExistence type="predicted"/>